<dbReference type="InterPro" id="IPR045336">
    <property type="entry name" value="MmgE_PrpD_N"/>
</dbReference>
<evidence type="ECO:0000259" key="2">
    <source>
        <dbReference type="Pfam" id="PF03972"/>
    </source>
</evidence>
<evidence type="ECO:0000256" key="1">
    <source>
        <dbReference type="ARBA" id="ARBA00006174"/>
    </source>
</evidence>
<dbReference type="Pfam" id="PF03972">
    <property type="entry name" value="MmgE_PrpD_N"/>
    <property type="match status" value="1"/>
</dbReference>
<dbReference type="Pfam" id="PF19305">
    <property type="entry name" value="MmgE_PrpD_C"/>
    <property type="match status" value="1"/>
</dbReference>
<feature type="domain" description="MmgE/PrpD C-terminal" evidence="3">
    <location>
        <begin position="274"/>
        <end position="441"/>
    </location>
</feature>
<dbReference type="AlphaFoldDB" id="A0A225NJ80"/>
<proteinExistence type="inferred from homology"/>
<dbReference type="Gene3D" id="3.30.1330.120">
    <property type="entry name" value="2-methylcitrate dehydratase PrpD"/>
    <property type="match status" value="1"/>
</dbReference>
<dbReference type="InterPro" id="IPR005656">
    <property type="entry name" value="MmgE_PrpD"/>
</dbReference>
<keyword evidence="5" id="KW-1185">Reference proteome</keyword>
<dbReference type="InterPro" id="IPR045337">
    <property type="entry name" value="MmgE_PrpD_C"/>
</dbReference>
<feature type="domain" description="MmgE/PrpD N-terminal" evidence="2">
    <location>
        <begin position="11"/>
        <end position="248"/>
    </location>
</feature>
<dbReference type="SUPFAM" id="SSF103378">
    <property type="entry name" value="2-methylcitrate dehydratase PrpD"/>
    <property type="match status" value="1"/>
</dbReference>
<comment type="similarity">
    <text evidence="1">Belongs to the PrpD family.</text>
</comment>
<dbReference type="GO" id="GO:0016829">
    <property type="term" value="F:lyase activity"/>
    <property type="evidence" value="ECO:0007669"/>
    <property type="project" value="InterPro"/>
</dbReference>
<dbReference type="InterPro" id="IPR042188">
    <property type="entry name" value="MmgE/PrpD_sf_2"/>
</dbReference>
<organism evidence="4 5">
    <name type="scientific">Marinibacterium profundimaris</name>
    <dbReference type="NCBI Taxonomy" id="1679460"/>
    <lineage>
        <taxon>Bacteria</taxon>
        <taxon>Pseudomonadati</taxon>
        <taxon>Pseudomonadota</taxon>
        <taxon>Alphaproteobacteria</taxon>
        <taxon>Rhodobacterales</taxon>
        <taxon>Paracoccaceae</taxon>
        <taxon>Marinibacterium</taxon>
    </lineage>
</organism>
<dbReference type="PANTHER" id="PTHR16943:SF8">
    <property type="entry name" value="2-METHYLCITRATE DEHYDRATASE"/>
    <property type="match status" value="1"/>
</dbReference>
<evidence type="ECO:0000259" key="3">
    <source>
        <dbReference type="Pfam" id="PF19305"/>
    </source>
</evidence>
<evidence type="ECO:0000313" key="4">
    <source>
        <dbReference type="EMBL" id="OWU71496.1"/>
    </source>
</evidence>
<dbReference type="OrthoDB" id="9795089at2"/>
<dbReference type="InterPro" id="IPR036148">
    <property type="entry name" value="MmgE/PrpD_sf"/>
</dbReference>
<dbReference type="InterPro" id="IPR042183">
    <property type="entry name" value="MmgE/PrpD_sf_1"/>
</dbReference>
<sequence>MTREQNPLPWLAERVVETGFDDLPDLSVSKAKTFLLDTFGVGVAGCNGYKLDQIIKVAQSWGHGDDATVWVSGQKLPALAAAFVNGYQIHSLEYDCVSEEAVLHPFATILSAVMAYAERRAAAGNPVTGKDFITAVVLGVDISLFLGKSATGPISFFRPATAGGMGAAAALAKLEGFDTDTLIRTMGNQYGQACGTLQPHVEGSPLLGMQVGFNARAAIASCDFARHGILGPSDIFTGQYGFFTLFERGGLDIRHGLNELDEAFQIERMSHKPFPSGRLTHGVVDGLMRLQGEHGFTAEDVAEITCWVPQLVKRLVGRPIIPDPAPNYAKLCLGFVAGSYLVHGQVDVEQFLGAEMLTHPLTHEIARNVTVIQNDNPSHSAMAPQTIRVALKSGAVHEVVVESVYGHYTNPLSAEENLAKFRRCWARADGMSEAAGETLIETVDRLHDLDDVSEIARLLVAS</sequence>
<dbReference type="RefSeq" id="WP_158218009.1">
    <property type="nucleotide sequence ID" value="NZ_AQQR01000009.1"/>
</dbReference>
<dbReference type="Gene3D" id="1.10.4100.10">
    <property type="entry name" value="2-methylcitrate dehydratase PrpD"/>
    <property type="match status" value="1"/>
</dbReference>
<dbReference type="PANTHER" id="PTHR16943">
    <property type="entry name" value="2-METHYLCITRATE DEHYDRATASE-RELATED"/>
    <property type="match status" value="1"/>
</dbReference>
<gene>
    <name evidence="4" type="ORF">ATO3_18750</name>
</gene>
<accession>A0A225NJ80</accession>
<dbReference type="EMBL" id="AQQR01000009">
    <property type="protein sequence ID" value="OWU71496.1"/>
    <property type="molecule type" value="Genomic_DNA"/>
</dbReference>
<evidence type="ECO:0008006" key="6">
    <source>
        <dbReference type="Google" id="ProtNLM"/>
    </source>
</evidence>
<name>A0A225NJ80_9RHOB</name>
<protein>
    <recommendedName>
        <fullName evidence="6">2-methylcitrate dehydratase</fullName>
    </recommendedName>
</protein>
<comment type="caution">
    <text evidence="4">The sequence shown here is derived from an EMBL/GenBank/DDBJ whole genome shotgun (WGS) entry which is preliminary data.</text>
</comment>
<evidence type="ECO:0000313" key="5">
    <source>
        <dbReference type="Proteomes" id="UP000215377"/>
    </source>
</evidence>
<reference evidence="4 5" key="1">
    <citation type="submission" date="2013-04" db="EMBL/GenBank/DDBJ databases">
        <title>Oceanicola sp. 22II1-22F33 Genome Sequencing.</title>
        <authorList>
            <person name="Lai Q."/>
            <person name="Li G."/>
            <person name="Shao Z."/>
        </authorList>
    </citation>
    <scope>NUCLEOTIDE SEQUENCE [LARGE SCALE GENOMIC DNA]</scope>
    <source>
        <strain evidence="4 5">22II1-22F33</strain>
    </source>
</reference>
<dbReference type="Proteomes" id="UP000215377">
    <property type="component" value="Unassembled WGS sequence"/>
</dbReference>